<gene>
    <name evidence="2" type="ORF">IFR04_010101</name>
</gene>
<dbReference type="Proteomes" id="UP000664132">
    <property type="component" value="Unassembled WGS sequence"/>
</dbReference>
<protein>
    <recommendedName>
        <fullName evidence="4">Fungal N-terminal domain-containing protein</fullName>
    </recommendedName>
</protein>
<reference evidence="2" key="1">
    <citation type="submission" date="2021-02" db="EMBL/GenBank/DDBJ databases">
        <title>Genome sequence Cadophora malorum strain M34.</title>
        <authorList>
            <person name="Stefanovic E."/>
            <person name="Vu D."/>
            <person name="Scully C."/>
            <person name="Dijksterhuis J."/>
            <person name="Roader J."/>
            <person name="Houbraken J."/>
        </authorList>
    </citation>
    <scope>NUCLEOTIDE SEQUENCE</scope>
    <source>
        <strain evidence="2">M34</strain>
    </source>
</reference>
<evidence type="ECO:0000313" key="2">
    <source>
        <dbReference type="EMBL" id="KAG4416772.1"/>
    </source>
</evidence>
<accession>A0A8H7W656</accession>
<evidence type="ECO:0000313" key="3">
    <source>
        <dbReference type="Proteomes" id="UP000664132"/>
    </source>
</evidence>
<evidence type="ECO:0008006" key="4">
    <source>
        <dbReference type="Google" id="ProtNLM"/>
    </source>
</evidence>
<dbReference type="OrthoDB" id="3200163at2759"/>
<feature type="region of interest" description="Disordered" evidence="1">
    <location>
        <begin position="171"/>
        <end position="190"/>
    </location>
</feature>
<dbReference type="EMBL" id="JAFJYH010000175">
    <property type="protein sequence ID" value="KAG4416772.1"/>
    <property type="molecule type" value="Genomic_DNA"/>
</dbReference>
<dbReference type="AlphaFoldDB" id="A0A8H7W656"/>
<evidence type="ECO:0000256" key="1">
    <source>
        <dbReference type="SAM" id="MobiDB-lite"/>
    </source>
</evidence>
<organism evidence="2 3">
    <name type="scientific">Cadophora malorum</name>
    <dbReference type="NCBI Taxonomy" id="108018"/>
    <lineage>
        <taxon>Eukaryota</taxon>
        <taxon>Fungi</taxon>
        <taxon>Dikarya</taxon>
        <taxon>Ascomycota</taxon>
        <taxon>Pezizomycotina</taxon>
        <taxon>Leotiomycetes</taxon>
        <taxon>Helotiales</taxon>
        <taxon>Ploettnerulaceae</taxon>
        <taxon>Cadophora</taxon>
    </lineage>
</organism>
<keyword evidence="3" id="KW-1185">Reference proteome</keyword>
<comment type="caution">
    <text evidence="2">The sequence shown here is derived from an EMBL/GenBank/DDBJ whole genome shotgun (WGS) entry which is preliminary data.</text>
</comment>
<sequence length="233" mass="26376">MAEVLGIVASGVAVSQIAGQVTKSIFKLKQYWGQVQDAPDEIKYLLREIDSLNLILNHIQTDQAKQTGCSIPVDNLCIQQSFNSCKEGADELRWLANELAEKVDGKKGWRKKVGSVKVVLKKDDIKKLKKRMKHAIWLLQLSYQWHTNAMIQLQPDVIIARMANHISTLPVASSTQKDQEKPLGQTEDFQNRSPVVQQQYDLWISSPSWVAYLVGQFAYHQRHHSTPPYNGVG</sequence>
<proteinExistence type="predicted"/>
<name>A0A8H7W656_9HELO</name>